<organism evidence="5 6">
    <name type="scientific">Phytohabitans aurantiacus</name>
    <dbReference type="NCBI Taxonomy" id="3016789"/>
    <lineage>
        <taxon>Bacteria</taxon>
        <taxon>Bacillati</taxon>
        <taxon>Actinomycetota</taxon>
        <taxon>Actinomycetes</taxon>
        <taxon>Micromonosporales</taxon>
        <taxon>Micromonosporaceae</taxon>
    </lineage>
</organism>
<dbReference type="Proteomes" id="UP001144280">
    <property type="component" value="Unassembled WGS sequence"/>
</dbReference>
<dbReference type="Pfam" id="PF13828">
    <property type="entry name" value="DUF4190"/>
    <property type="match status" value="1"/>
</dbReference>
<feature type="region of interest" description="Disordered" evidence="1">
    <location>
        <begin position="1"/>
        <end position="43"/>
    </location>
</feature>
<keyword evidence="2" id="KW-0472">Membrane</keyword>
<evidence type="ECO:0000313" key="5">
    <source>
        <dbReference type="EMBL" id="GLI00755.1"/>
    </source>
</evidence>
<feature type="domain" description="DUF4190" evidence="3">
    <location>
        <begin position="54"/>
        <end position="106"/>
    </location>
</feature>
<evidence type="ECO:0000313" key="6">
    <source>
        <dbReference type="Proteomes" id="UP001144280"/>
    </source>
</evidence>
<keyword evidence="6" id="KW-1185">Reference proteome</keyword>
<gene>
    <name evidence="5" type="ORF">Pa4123_60310</name>
</gene>
<name>A0ABQ5R482_9ACTN</name>
<evidence type="ECO:0000256" key="1">
    <source>
        <dbReference type="SAM" id="MobiDB-lite"/>
    </source>
</evidence>
<protein>
    <recommendedName>
        <fullName evidence="7">Septum formation-related domain-containing protein</fullName>
    </recommendedName>
</protein>
<feature type="transmembrane region" description="Helical" evidence="2">
    <location>
        <begin position="90"/>
        <end position="114"/>
    </location>
</feature>
<dbReference type="EMBL" id="BSDI01000035">
    <property type="protein sequence ID" value="GLI00755.1"/>
    <property type="molecule type" value="Genomic_DNA"/>
</dbReference>
<evidence type="ECO:0000259" key="4">
    <source>
        <dbReference type="Pfam" id="PF13845"/>
    </source>
</evidence>
<proteinExistence type="predicted"/>
<keyword evidence="2" id="KW-0812">Transmembrane</keyword>
<sequence>MTQPPPNVPTPPPPAATPPAAPFPPQTAPAAPPPSPFYAAPYTPPPKPGTNGFAVAALVFGLLGGVLLSVLFGVLALVQIRRRPQAGKGAAIAGLALSATWVVLGVGVAVILALTADSGADSTVADNGQVSVDEIRLRDCLNGLTEGRNIANLPVVPCTEPHDGEVFAEFPISGATFPGDAAVGTQAEEGCVERLRSYAPKAAEDPNTELYFLHPTAASWLTGDHDVLCVALSASGKRTGSIFD</sequence>
<reference evidence="5" key="1">
    <citation type="submission" date="2022-12" db="EMBL/GenBank/DDBJ databases">
        <title>New Phytohabitans aurantiacus sp. RD004123 nov., an actinomycete isolated from soil.</title>
        <authorList>
            <person name="Triningsih D.W."/>
            <person name="Harunari E."/>
            <person name="Igarashi Y."/>
        </authorList>
    </citation>
    <scope>NUCLEOTIDE SEQUENCE</scope>
    <source>
        <strain evidence="5">RD004123</strain>
    </source>
</reference>
<dbReference type="RefSeq" id="WP_281901287.1">
    <property type="nucleotide sequence ID" value="NZ_BSDI01000035.1"/>
</dbReference>
<keyword evidence="2" id="KW-1133">Transmembrane helix</keyword>
<dbReference type="Pfam" id="PF13845">
    <property type="entry name" value="Septum_form"/>
    <property type="match status" value="1"/>
</dbReference>
<evidence type="ECO:0008006" key="7">
    <source>
        <dbReference type="Google" id="ProtNLM"/>
    </source>
</evidence>
<feature type="domain" description="Septum formation-related" evidence="4">
    <location>
        <begin position="139"/>
        <end position="229"/>
    </location>
</feature>
<feature type="transmembrane region" description="Helical" evidence="2">
    <location>
        <begin position="53"/>
        <end position="78"/>
    </location>
</feature>
<dbReference type="InterPro" id="IPR026004">
    <property type="entry name" value="Septum_form"/>
</dbReference>
<accession>A0ABQ5R482</accession>
<comment type="caution">
    <text evidence="5">The sequence shown here is derived from an EMBL/GenBank/DDBJ whole genome shotgun (WGS) entry which is preliminary data.</text>
</comment>
<evidence type="ECO:0000259" key="3">
    <source>
        <dbReference type="Pfam" id="PF13828"/>
    </source>
</evidence>
<evidence type="ECO:0000256" key="2">
    <source>
        <dbReference type="SAM" id="Phobius"/>
    </source>
</evidence>
<dbReference type="InterPro" id="IPR025241">
    <property type="entry name" value="DUF4190"/>
</dbReference>